<keyword evidence="1" id="KW-0472">Membrane</keyword>
<evidence type="ECO:0000313" key="3">
    <source>
        <dbReference type="Proteomes" id="UP000077202"/>
    </source>
</evidence>
<organism evidence="2 3">
    <name type="scientific">Marchantia polymorpha subsp. ruderalis</name>
    <dbReference type="NCBI Taxonomy" id="1480154"/>
    <lineage>
        <taxon>Eukaryota</taxon>
        <taxon>Viridiplantae</taxon>
        <taxon>Streptophyta</taxon>
        <taxon>Embryophyta</taxon>
        <taxon>Marchantiophyta</taxon>
        <taxon>Marchantiopsida</taxon>
        <taxon>Marchantiidae</taxon>
        <taxon>Marchantiales</taxon>
        <taxon>Marchantiaceae</taxon>
        <taxon>Marchantia</taxon>
    </lineage>
</organism>
<dbReference type="EMBL" id="LVLJ01001899">
    <property type="protein sequence ID" value="OAE27488.1"/>
    <property type="molecule type" value="Genomic_DNA"/>
</dbReference>
<dbReference type="InterPro" id="IPR036291">
    <property type="entry name" value="NAD(P)-bd_dom_sf"/>
</dbReference>
<keyword evidence="3" id="KW-1185">Reference proteome</keyword>
<keyword evidence="1" id="KW-1133">Transmembrane helix</keyword>
<feature type="transmembrane region" description="Helical" evidence="1">
    <location>
        <begin position="12"/>
        <end position="30"/>
    </location>
</feature>
<dbReference type="AlphaFoldDB" id="A0A176W366"/>
<evidence type="ECO:0000256" key="1">
    <source>
        <dbReference type="SAM" id="Phobius"/>
    </source>
</evidence>
<dbReference type="PANTHER" id="PTHR45274">
    <property type="entry name" value="NAD(P)-BINDING ROSSMANN-FOLD SUPERFAMILY PROTEIN"/>
    <property type="match status" value="1"/>
</dbReference>
<dbReference type="GO" id="GO:0016020">
    <property type="term" value="C:membrane"/>
    <property type="evidence" value="ECO:0007669"/>
    <property type="project" value="TreeGrafter"/>
</dbReference>
<dbReference type="SUPFAM" id="SSF51735">
    <property type="entry name" value="NAD(P)-binding Rossmann-fold domains"/>
    <property type="match status" value="1"/>
</dbReference>
<dbReference type="Proteomes" id="UP000077202">
    <property type="component" value="Unassembled WGS sequence"/>
</dbReference>
<name>A0A176W366_MARPO</name>
<accession>A0A176W366</accession>
<proteinExistence type="predicted"/>
<dbReference type="Gene3D" id="3.40.50.720">
    <property type="entry name" value="NAD(P)-binding Rossmann-like Domain"/>
    <property type="match status" value="1"/>
</dbReference>
<gene>
    <name evidence="2" type="ORF">AXG93_3911s1710</name>
</gene>
<dbReference type="Pfam" id="PF00106">
    <property type="entry name" value="adh_short"/>
    <property type="match status" value="1"/>
</dbReference>
<dbReference type="InterPro" id="IPR002347">
    <property type="entry name" value="SDR_fam"/>
</dbReference>
<sequence length="319" mass="34588">MLLSMSHRYVGVMLMWVGLAFFLWGIYFFAKADGDLTILRQAPLPPNAFKDKVVWITGASQGIGETLSKEFASHGAKLILSARRLPELERVKASLSGLHAPSSVVLLPLDVTGSEDVLREAVEKAEASFDGKGVDIMVHNASAARPKHGYSEISEETTKTSFAVNVIGVITLTRILAPKMAQRGRGQFAVLSSVAAKIGAPGQSVYSASKSAQYAYFDAVRSEIGYTGVKVSLICPGPVKTDPTSSDPRQSLDRVVELIMKSIFHELDESWIAEQPILAMVYLRQHFPSIASFIMGKLGPKRVKTGGGYSLGEMLKKND</sequence>
<keyword evidence="1" id="KW-0812">Transmembrane</keyword>
<dbReference type="PANTHER" id="PTHR45274:SF2">
    <property type="entry name" value="NAD(P)-BINDING ROSSMANN-FOLD SUPERFAMILY PROTEIN"/>
    <property type="match status" value="1"/>
</dbReference>
<evidence type="ECO:0000313" key="2">
    <source>
        <dbReference type="EMBL" id="OAE27488.1"/>
    </source>
</evidence>
<dbReference type="PRINTS" id="PR00081">
    <property type="entry name" value="GDHRDH"/>
</dbReference>
<protein>
    <submittedName>
        <fullName evidence="2">Uncharacterized protein</fullName>
    </submittedName>
</protein>
<reference evidence="2" key="1">
    <citation type="submission" date="2016-03" db="EMBL/GenBank/DDBJ databases">
        <title>Mechanisms controlling the formation of the plant cell surface in tip-growing cells are functionally conserved among land plants.</title>
        <authorList>
            <person name="Honkanen S."/>
            <person name="Jones V.A."/>
            <person name="Morieri G."/>
            <person name="Champion C."/>
            <person name="Hetherington A.J."/>
            <person name="Kelly S."/>
            <person name="Saint-Marcoux D."/>
            <person name="Proust H."/>
            <person name="Prescott H."/>
            <person name="Dolan L."/>
        </authorList>
    </citation>
    <scope>NUCLEOTIDE SEQUENCE [LARGE SCALE GENOMIC DNA]</scope>
    <source>
        <tissue evidence="2">Whole gametophyte</tissue>
    </source>
</reference>
<comment type="caution">
    <text evidence="2">The sequence shown here is derived from an EMBL/GenBank/DDBJ whole genome shotgun (WGS) entry which is preliminary data.</text>
</comment>